<name>A0A0W8EBC3_9ZZZZ</name>
<gene>
    <name evidence="1" type="ORF">ASZ90_016794</name>
</gene>
<dbReference type="EMBL" id="LNQE01001767">
    <property type="protein sequence ID" value="KUG05766.1"/>
    <property type="molecule type" value="Genomic_DNA"/>
</dbReference>
<evidence type="ECO:0000313" key="1">
    <source>
        <dbReference type="EMBL" id="KUG05766.1"/>
    </source>
</evidence>
<proteinExistence type="predicted"/>
<sequence length="60" mass="6922">MPVTVEGKMIDRRTIVLDHPLANDQDEVLVRLKKKAGRTKIPVPEQFVMMIAETDIEELY</sequence>
<protein>
    <submittedName>
        <fullName evidence="1">Uncharacterized protein</fullName>
    </submittedName>
</protein>
<accession>A0A0W8EBC3</accession>
<dbReference type="AlphaFoldDB" id="A0A0W8EBC3"/>
<comment type="caution">
    <text evidence="1">The sequence shown here is derived from an EMBL/GenBank/DDBJ whole genome shotgun (WGS) entry which is preliminary data.</text>
</comment>
<organism evidence="1">
    <name type="scientific">hydrocarbon metagenome</name>
    <dbReference type="NCBI Taxonomy" id="938273"/>
    <lineage>
        <taxon>unclassified sequences</taxon>
        <taxon>metagenomes</taxon>
        <taxon>ecological metagenomes</taxon>
    </lineage>
</organism>
<reference evidence="1" key="1">
    <citation type="journal article" date="2015" name="Proc. Natl. Acad. Sci. U.S.A.">
        <title>Networks of energetic and metabolic interactions define dynamics in microbial communities.</title>
        <authorList>
            <person name="Embree M."/>
            <person name="Liu J.K."/>
            <person name="Al-Bassam M.M."/>
            <person name="Zengler K."/>
        </authorList>
    </citation>
    <scope>NUCLEOTIDE SEQUENCE</scope>
</reference>